<dbReference type="GeneID" id="19171843"/>
<dbReference type="InterPro" id="IPR050177">
    <property type="entry name" value="Lipid_A_modif_metabolic_enz"/>
</dbReference>
<gene>
    <name evidence="3" type="ORF">A1O3_07747</name>
</gene>
<dbReference type="Pfam" id="PF01370">
    <property type="entry name" value="Epimerase"/>
    <property type="match status" value="1"/>
</dbReference>
<dbReference type="HOGENOM" id="CLU_007383_6_8_1"/>
<evidence type="ECO:0000259" key="2">
    <source>
        <dbReference type="Pfam" id="PF01370"/>
    </source>
</evidence>
<protein>
    <recommendedName>
        <fullName evidence="2">NAD-dependent epimerase/dehydratase domain-containing protein</fullName>
    </recommendedName>
</protein>
<dbReference type="Gene3D" id="3.40.50.720">
    <property type="entry name" value="NAD(P)-binding Rossmann-like Domain"/>
    <property type="match status" value="1"/>
</dbReference>
<reference evidence="3 4" key="1">
    <citation type="submission" date="2013-03" db="EMBL/GenBank/DDBJ databases">
        <title>The Genome Sequence of Capronia epimyces CBS 606.96.</title>
        <authorList>
            <consortium name="The Broad Institute Genomics Platform"/>
            <person name="Cuomo C."/>
            <person name="de Hoog S."/>
            <person name="Gorbushina A."/>
            <person name="Walker B."/>
            <person name="Young S.K."/>
            <person name="Zeng Q."/>
            <person name="Gargeya S."/>
            <person name="Fitzgerald M."/>
            <person name="Haas B."/>
            <person name="Abouelleil A."/>
            <person name="Allen A.W."/>
            <person name="Alvarado L."/>
            <person name="Arachchi H.M."/>
            <person name="Berlin A.M."/>
            <person name="Chapman S.B."/>
            <person name="Gainer-Dewar J."/>
            <person name="Goldberg J."/>
            <person name="Griggs A."/>
            <person name="Gujja S."/>
            <person name="Hansen M."/>
            <person name="Howarth C."/>
            <person name="Imamovic A."/>
            <person name="Ireland A."/>
            <person name="Larimer J."/>
            <person name="McCowan C."/>
            <person name="Murphy C."/>
            <person name="Pearson M."/>
            <person name="Poon T.W."/>
            <person name="Priest M."/>
            <person name="Roberts A."/>
            <person name="Saif S."/>
            <person name="Shea T."/>
            <person name="Sisk P."/>
            <person name="Sykes S."/>
            <person name="Wortman J."/>
            <person name="Nusbaum C."/>
            <person name="Birren B."/>
        </authorList>
    </citation>
    <scope>NUCLEOTIDE SEQUENCE [LARGE SCALE GENOMIC DNA]</scope>
    <source>
        <strain evidence="3 4">CBS 606.96</strain>
    </source>
</reference>
<dbReference type="InterPro" id="IPR001509">
    <property type="entry name" value="Epimerase_deHydtase"/>
</dbReference>
<keyword evidence="4" id="KW-1185">Reference proteome</keyword>
<comment type="caution">
    <text evidence="3">The sequence shown here is derived from an EMBL/GenBank/DDBJ whole genome shotgun (WGS) entry which is preliminary data.</text>
</comment>
<sequence>MGTVTDSGSHISSTAGAGRARYDPSSQPLRVLVTGGLGFVGSAIVRALQEQHADWLVWILDKHEDPMQGKGRANRNEDDDLNLLKNCMYDYVQADVTDEGQVYEALNLVRPDVVVHTAGVVPPLSERYARRLEAFVRHINVDGTRHMVESARSTGCKALVYTSTCCVVTDDMSQSYPNIDERWPVARRSSIYGESKAEAERIVIAANDMSTAGSWTGDRDVNNVDPKGVDDHPPNGMLTCVLRPSVIFGEGDNQLVPSVHTCIAKGETRYRLGDGRNLWDVSYVGNVADAHVLAVENLLSSQARRHNGVSNVDESGKGAETAAGETFFIQNNEPISFREFSLAIWKEFRHYPPVWEIPIPESLGWVLGLLAEGWTRISGTPATLSRGSVMDACAMRYASGDKAQRVLHYHPRVGLEDGIRRSCQVSERSSPIQSRPIVQTGGVVAVSRRLGRELVPVLKDATSIRIMHDG</sequence>
<name>W9XVT7_9EURO</name>
<accession>W9XVT7</accession>
<dbReference type="EMBL" id="AMGY01000006">
    <property type="protein sequence ID" value="EXJ81455.1"/>
    <property type="molecule type" value="Genomic_DNA"/>
</dbReference>
<dbReference type="PANTHER" id="PTHR43245">
    <property type="entry name" value="BIFUNCTIONAL POLYMYXIN RESISTANCE PROTEIN ARNA"/>
    <property type="match status" value="1"/>
</dbReference>
<dbReference type="Proteomes" id="UP000019478">
    <property type="component" value="Unassembled WGS sequence"/>
</dbReference>
<evidence type="ECO:0000313" key="4">
    <source>
        <dbReference type="Proteomes" id="UP000019478"/>
    </source>
</evidence>
<dbReference type="eggNOG" id="KOG1430">
    <property type="taxonomic scope" value="Eukaryota"/>
</dbReference>
<feature type="domain" description="NAD-dependent epimerase/dehydratase" evidence="2">
    <location>
        <begin position="31"/>
        <end position="299"/>
    </location>
</feature>
<dbReference type="RefSeq" id="XP_007736043.1">
    <property type="nucleotide sequence ID" value="XM_007737853.1"/>
</dbReference>
<dbReference type="AlphaFoldDB" id="W9XVT7"/>
<dbReference type="InterPro" id="IPR036291">
    <property type="entry name" value="NAD(P)-bd_dom_sf"/>
</dbReference>
<feature type="compositionally biased region" description="Polar residues" evidence="1">
    <location>
        <begin position="1"/>
        <end position="15"/>
    </location>
</feature>
<organism evidence="3 4">
    <name type="scientific">Capronia epimyces CBS 606.96</name>
    <dbReference type="NCBI Taxonomy" id="1182542"/>
    <lineage>
        <taxon>Eukaryota</taxon>
        <taxon>Fungi</taxon>
        <taxon>Dikarya</taxon>
        <taxon>Ascomycota</taxon>
        <taxon>Pezizomycotina</taxon>
        <taxon>Eurotiomycetes</taxon>
        <taxon>Chaetothyriomycetidae</taxon>
        <taxon>Chaetothyriales</taxon>
        <taxon>Herpotrichiellaceae</taxon>
        <taxon>Capronia</taxon>
    </lineage>
</organism>
<dbReference type="PANTHER" id="PTHR43245:SF51">
    <property type="entry name" value="SHORT CHAIN DEHYDROGENASE_REDUCTASE FAMILY 42E, MEMBER 2"/>
    <property type="match status" value="1"/>
</dbReference>
<evidence type="ECO:0000256" key="1">
    <source>
        <dbReference type="SAM" id="MobiDB-lite"/>
    </source>
</evidence>
<feature type="region of interest" description="Disordered" evidence="1">
    <location>
        <begin position="1"/>
        <end position="23"/>
    </location>
</feature>
<evidence type="ECO:0000313" key="3">
    <source>
        <dbReference type="EMBL" id="EXJ81455.1"/>
    </source>
</evidence>
<dbReference type="SUPFAM" id="SSF51735">
    <property type="entry name" value="NAD(P)-binding Rossmann-fold domains"/>
    <property type="match status" value="1"/>
</dbReference>
<dbReference type="OrthoDB" id="10058185at2759"/>
<proteinExistence type="predicted"/>
<dbReference type="STRING" id="1182542.W9XVT7"/>